<dbReference type="GO" id="GO:0015086">
    <property type="term" value="F:cadmium ion transmembrane transporter activity"/>
    <property type="evidence" value="ECO:0007669"/>
    <property type="project" value="TreeGrafter"/>
</dbReference>
<dbReference type="Gene3D" id="1.20.1510.10">
    <property type="entry name" value="Cation efflux protein transmembrane domain"/>
    <property type="match status" value="1"/>
</dbReference>
<dbReference type="RefSeq" id="WP_085639203.1">
    <property type="nucleotide sequence ID" value="NZ_JFKC01000016.1"/>
</dbReference>
<feature type="transmembrane region" description="Helical" evidence="9">
    <location>
        <begin position="75"/>
        <end position="93"/>
    </location>
</feature>
<comment type="caution">
    <text evidence="12">The sequence shown here is derived from an EMBL/GenBank/DDBJ whole genome shotgun (WGS) entry which is preliminary data.</text>
</comment>
<dbReference type="GO" id="GO:0005886">
    <property type="term" value="C:plasma membrane"/>
    <property type="evidence" value="ECO:0007669"/>
    <property type="project" value="UniProtKB-SubCell"/>
</dbReference>
<dbReference type="OrthoDB" id="9806522at2"/>
<keyword evidence="5 9" id="KW-0812">Transmembrane</keyword>
<protein>
    <recommendedName>
        <fullName evidence="8">Protein p34</fullName>
    </recommendedName>
</protein>
<dbReference type="FunFam" id="3.30.70.1350:FF:000002">
    <property type="entry name" value="Ferrous-iron efflux pump FieF"/>
    <property type="match status" value="1"/>
</dbReference>
<keyword evidence="13" id="KW-1185">Reference proteome</keyword>
<dbReference type="Pfam" id="PF01545">
    <property type="entry name" value="Cation_efflux"/>
    <property type="match status" value="1"/>
</dbReference>
<dbReference type="Gene3D" id="3.30.70.1350">
    <property type="entry name" value="Cation efflux protein, cytoplasmic domain"/>
    <property type="match status" value="1"/>
</dbReference>
<dbReference type="Pfam" id="PF16916">
    <property type="entry name" value="ZT_dimer"/>
    <property type="match status" value="1"/>
</dbReference>
<comment type="similarity">
    <text evidence="2">Belongs to the cation diffusion facilitator (CDF) transporter (TC 2.A.4) family.</text>
</comment>
<evidence type="ECO:0000256" key="6">
    <source>
        <dbReference type="ARBA" id="ARBA00022989"/>
    </source>
</evidence>
<keyword evidence="3" id="KW-0813">Transport</keyword>
<dbReference type="InterPro" id="IPR036837">
    <property type="entry name" value="Cation_efflux_CTD_sf"/>
</dbReference>
<evidence type="ECO:0000313" key="13">
    <source>
        <dbReference type="Proteomes" id="UP000193926"/>
    </source>
</evidence>
<evidence type="ECO:0000259" key="11">
    <source>
        <dbReference type="Pfam" id="PF16916"/>
    </source>
</evidence>
<feature type="transmembrane region" description="Helical" evidence="9">
    <location>
        <begin position="34"/>
        <end position="55"/>
    </location>
</feature>
<accession>A0A1X4NIG8</accession>
<dbReference type="SUPFAM" id="SSF161111">
    <property type="entry name" value="Cation efflux protein transmembrane domain-like"/>
    <property type="match status" value="1"/>
</dbReference>
<keyword evidence="4" id="KW-1003">Cell membrane</keyword>
<evidence type="ECO:0000256" key="2">
    <source>
        <dbReference type="ARBA" id="ARBA00008114"/>
    </source>
</evidence>
<dbReference type="PANTHER" id="PTHR43840:SF15">
    <property type="entry name" value="MITOCHONDRIAL METAL TRANSPORTER 1-RELATED"/>
    <property type="match status" value="1"/>
</dbReference>
<sequence length="296" mass="31483">MSAAIKLAVGSLLIGGVVLGLKVLAWWLTGSVALLSDALESTVNLTTALAALVAIQVAQRPADSNHPFGHHKAEFFSAVLEGVMIIIAALFILREAYEGFLNPRALDAPLEGVLINAGATAINAFWAYILIRQGRKLRSPALVADGKHLWTDVVTSVGVAGGVLLAMVSGWWLFDPIMAALVAVNILWSGSRVVKASLSGLMDEAVSEDSLSRIRDAISDAAEGAVEAHDLRTRHAGQATFVEFHLVVPGDMTVFDAHEICDRIEAAIGKAVPDSRVTIHVEPEHKQKHTGIVVLD</sequence>
<keyword evidence="6 9" id="KW-1133">Transmembrane helix</keyword>
<dbReference type="InterPro" id="IPR058533">
    <property type="entry name" value="Cation_efflux_TM"/>
</dbReference>
<feature type="transmembrane region" description="Helical" evidence="9">
    <location>
        <begin position="152"/>
        <end position="171"/>
    </location>
</feature>
<dbReference type="InterPro" id="IPR027469">
    <property type="entry name" value="Cation_efflux_TMD_sf"/>
</dbReference>
<dbReference type="EMBL" id="JFKC01000016">
    <property type="protein sequence ID" value="OSQ48558.1"/>
    <property type="molecule type" value="Genomic_DNA"/>
</dbReference>
<reference evidence="12 13" key="1">
    <citation type="submission" date="2014-03" db="EMBL/GenBank/DDBJ databases">
        <title>The draft genome sequence of Marivita geojedonensis KCTC 23882.</title>
        <authorList>
            <person name="Lai Q."/>
            <person name="Shao Z."/>
        </authorList>
    </citation>
    <scope>NUCLEOTIDE SEQUENCE [LARGE SCALE GENOMIC DNA]</scope>
    <source>
        <strain evidence="12 13">DPG-138</strain>
    </source>
</reference>
<dbReference type="SUPFAM" id="SSF160240">
    <property type="entry name" value="Cation efflux protein cytoplasmic domain-like"/>
    <property type="match status" value="1"/>
</dbReference>
<evidence type="ECO:0000256" key="1">
    <source>
        <dbReference type="ARBA" id="ARBA00004651"/>
    </source>
</evidence>
<evidence type="ECO:0000256" key="8">
    <source>
        <dbReference type="ARBA" id="ARBA00068882"/>
    </source>
</evidence>
<dbReference type="PANTHER" id="PTHR43840">
    <property type="entry name" value="MITOCHONDRIAL METAL TRANSPORTER 1-RELATED"/>
    <property type="match status" value="1"/>
</dbReference>
<comment type="subcellular location">
    <subcellularLocation>
        <location evidence="1">Cell membrane</location>
        <topology evidence="1">Multi-pass membrane protein</topology>
    </subcellularLocation>
</comment>
<feature type="domain" description="Cation efflux protein cytoplasmic" evidence="11">
    <location>
        <begin position="207"/>
        <end position="284"/>
    </location>
</feature>
<evidence type="ECO:0000256" key="7">
    <source>
        <dbReference type="ARBA" id="ARBA00023136"/>
    </source>
</evidence>
<evidence type="ECO:0000313" key="12">
    <source>
        <dbReference type="EMBL" id="OSQ48558.1"/>
    </source>
</evidence>
<feature type="transmembrane region" description="Helical" evidence="9">
    <location>
        <begin position="113"/>
        <end position="131"/>
    </location>
</feature>
<dbReference type="InterPro" id="IPR050291">
    <property type="entry name" value="CDF_Transporter"/>
</dbReference>
<dbReference type="InterPro" id="IPR002524">
    <property type="entry name" value="Cation_efflux"/>
</dbReference>
<dbReference type="AlphaFoldDB" id="A0A1X4NIG8"/>
<dbReference type="Proteomes" id="UP000193926">
    <property type="component" value="Unassembled WGS sequence"/>
</dbReference>
<evidence type="ECO:0000256" key="9">
    <source>
        <dbReference type="SAM" id="Phobius"/>
    </source>
</evidence>
<evidence type="ECO:0000259" key="10">
    <source>
        <dbReference type="Pfam" id="PF01545"/>
    </source>
</evidence>
<dbReference type="GO" id="GO:0015341">
    <property type="term" value="F:zinc efflux antiporter activity"/>
    <property type="evidence" value="ECO:0007669"/>
    <property type="project" value="TreeGrafter"/>
</dbReference>
<organism evidence="12 13">
    <name type="scientific">Marivita geojedonensis</name>
    <dbReference type="NCBI Taxonomy" id="1123756"/>
    <lineage>
        <taxon>Bacteria</taxon>
        <taxon>Pseudomonadati</taxon>
        <taxon>Pseudomonadota</taxon>
        <taxon>Alphaproteobacteria</taxon>
        <taxon>Rhodobacterales</taxon>
        <taxon>Roseobacteraceae</taxon>
        <taxon>Marivita</taxon>
    </lineage>
</organism>
<evidence type="ECO:0000256" key="3">
    <source>
        <dbReference type="ARBA" id="ARBA00022448"/>
    </source>
</evidence>
<dbReference type="InterPro" id="IPR027470">
    <property type="entry name" value="Cation_efflux_CTD"/>
</dbReference>
<feature type="transmembrane region" description="Helical" evidence="9">
    <location>
        <begin position="7"/>
        <end position="28"/>
    </location>
</feature>
<name>A0A1X4NIG8_9RHOB</name>
<feature type="domain" description="Cation efflux protein transmembrane" evidence="10">
    <location>
        <begin position="11"/>
        <end position="202"/>
    </location>
</feature>
<dbReference type="STRING" id="1123756.MGEO_14360"/>
<keyword evidence="7 9" id="KW-0472">Membrane</keyword>
<evidence type="ECO:0000256" key="5">
    <source>
        <dbReference type="ARBA" id="ARBA00022692"/>
    </source>
</evidence>
<dbReference type="GO" id="GO:0006882">
    <property type="term" value="P:intracellular zinc ion homeostasis"/>
    <property type="evidence" value="ECO:0007669"/>
    <property type="project" value="TreeGrafter"/>
</dbReference>
<dbReference type="NCBIfam" id="TIGR01297">
    <property type="entry name" value="CDF"/>
    <property type="match status" value="1"/>
</dbReference>
<gene>
    <name evidence="12" type="ORF">MGEO_14360</name>
</gene>
<evidence type="ECO:0000256" key="4">
    <source>
        <dbReference type="ARBA" id="ARBA00022475"/>
    </source>
</evidence>
<proteinExistence type="inferred from homology"/>
<dbReference type="GO" id="GO:0015093">
    <property type="term" value="F:ferrous iron transmembrane transporter activity"/>
    <property type="evidence" value="ECO:0007669"/>
    <property type="project" value="TreeGrafter"/>
</dbReference>